<keyword evidence="4 6" id="KW-0732">Signal</keyword>
<evidence type="ECO:0000256" key="2">
    <source>
        <dbReference type="ARBA" id="ARBA00008814"/>
    </source>
</evidence>
<proteinExistence type="inferred from homology"/>
<organism evidence="8 9">
    <name type="scientific">Corynebacterium striatum</name>
    <dbReference type="NCBI Taxonomy" id="43770"/>
    <lineage>
        <taxon>Bacteria</taxon>
        <taxon>Bacillati</taxon>
        <taxon>Actinomycetota</taxon>
        <taxon>Actinomycetes</taxon>
        <taxon>Mycobacteriales</taxon>
        <taxon>Corynebacteriaceae</taxon>
        <taxon>Corynebacterium</taxon>
    </lineage>
</organism>
<feature type="chain" id="PRO_5038808633" evidence="6">
    <location>
        <begin position="32"/>
        <end position="370"/>
    </location>
</feature>
<feature type="compositionally biased region" description="Low complexity" evidence="5">
    <location>
        <begin position="33"/>
        <end position="49"/>
    </location>
</feature>
<dbReference type="SUPFAM" id="SSF53807">
    <property type="entry name" value="Helical backbone' metal receptor"/>
    <property type="match status" value="1"/>
</dbReference>
<evidence type="ECO:0000313" key="9">
    <source>
        <dbReference type="Proteomes" id="UP000250197"/>
    </source>
</evidence>
<dbReference type="PANTHER" id="PTHR30532:SF25">
    <property type="entry name" value="IRON(III) DICITRATE-BINDING PERIPLASMIC PROTEIN"/>
    <property type="match status" value="1"/>
</dbReference>
<dbReference type="RefSeq" id="WP_086890633.1">
    <property type="nucleotide sequence ID" value="NZ_CP021252.1"/>
</dbReference>
<comment type="similarity">
    <text evidence="2">Belongs to the bacterial solute-binding protein 8 family.</text>
</comment>
<dbReference type="EMBL" id="CP021252">
    <property type="protein sequence ID" value="ART20463.1"/>
    <property type="molecule type" value="Genomic_DNA"/>
</dbReference>
<dbReference type="Gene3D" id="3.40.50.1980">
    <property type="entry name" value="Nitrogenase molybdenum iron protein domain"/>
    <property type="match status" value="2"/>
</dbReference>
<evidence type="ECO:0000313" key="8">
    <source>
        <dbReference type="EMBL" id="ART20463.1"/>
    </source>
</evidence>
<reference evidence="8 9" key="1">
    <citation type="submission" date="2017-05" db="EMBL/GenBank/DDBJ databases">
        <title>Complete genome sequence of Corynebacterium striatum KC-Na-1 isolated from Neophocaena asiaeorientalis in Korea.</title>
        <authorList>
            <person name="Kim J.H."/>
            <person name="Lee K."/>
        </authorList>
    </citation>
    <scope>NUCLEOTIDE SEQUENCE [LARGE SCALE GENOMIC DNA]</scope>
    <source>
        <strain evidence="8 9">KC-Na-01</strain>
    </source>
</reference>
<accession>A0A2Z2IX82</accession>
<feature type="signal peptide" evidence="6">
    <location>
        <begin position="1"/>
        <end position="31"/>
    </location>
</feature>
<keyword evidence="3" id="KW-0813">Transport</keyword>
<gene>
    <name evidence="8" type="ORF">CBE89_02340</name>
</gene>
<feature type="region of interest" description="Disordered" evidence="5">
    <location>
        <begin position="33"/>
        <end position="108"/>
    </location>
</feature>
<dbReference type="GO" id="GO:1901678">
    <property type="term" value="P:iron coordination entity transport"/>
    <property type="evidence" value="ECO:0007669"/>
    <property type="project" value="UniProtKB-ARBA"/>
</dbReference>
<dbReference type="Proteomes" id="UP000250197">
    <property type="component" value="Chromosome"/>
</dbReference>
<evidence type="ECO:0000256" key="4">
    <source>
        <dbReference type="ARBA" id="ARBA00022729"/>
    </source>
</evidence>
<dbReference type="InterPro" id="IPR051313">
    <property type="entry name" value="Bact_iron-sidero_bind"/>
</dbReference>
<feature type="domain" description="Fe/B12 periplasmic-binding" evidence="7">
    <location>
        <begin position="111"/>
        <end position="370"/>
    </location>
</feature>
<dbReference type="KEGG" id="cstr:CBE89_02340"/>
<dbReference type="CDD" id="cd01146">
    <property type="entry name" value="FhuD"/>
    <property type="match status" value="1"/>
</dbReference>
<evidence type="ECO:0000256" key="1">
    <source>
        <dbReference type="ARBA" id="ARBA00004196"/>
    </source>
</evidence>
<dbReference type="AlphaFoldDB" id="A0A2Z2IX82"/>
<dbReference type="GO" id="GO:0030288">
    <property type="term" value="C:outer membrane-bounded periplasmic space"/>
    <property type="evidence" value="ECO:0007669"/>
    <property type="project" value="TreeGrafter"/>
</dbReference>
<comment type="subcellular location">
    <subcellularLocation>
        <location evidence="1">Cell envelope</location>
    </subcellularLocation>
</comment>
<evidence type="ECO:0000256" key="5">
    <source>
        <dbReference type="SAM" id="MobiDB-lite"/>
    </source>
</evidence>
<dbReference type="PROSITE" id="PS51257">
    <property type="entry name" value="PROKAR_LIPOPROTEIN"/>
    <property type="match status" value="1"/>
</dbReference>
<feature type="compositionally biased region" description="Polar residues" evidence="5">
    <location>
        <begin position="56"/>
        <end position="66"/>
    </location>
</feature>
<protein>
    <submittedName>
        <fullName evidence="8">ABC transporter substrate-binding protein</fullName>
    </submittedName>
</protein>
<dbReference type="Pfam" id="PF01497">
    <property type="entry name" value="Peripla_BP_2"/>
    <property type="match status" value="1"/>
</dbReference>
<name>A0A2Z2IX82_CORST</name>
<dbReference type="PANTHER" id="PTHR30532">
    <property type="entry name" value="IRON III DICITRATE-BINDING PERIPLASMIC PROTEIN"/>
    <property type="match status" value="1"/>
</dbReference>
<evidence type="ECO:0000256" key="3">
    <source>
        <dbReference type="ARBA" id="ARBA00022448"/>
    </source>
</evidence>
<sequence>MHFQKKIDPHTPLLRLTAVGLATALALTGCASLENTDSNTDTSTPSSSTAEKKTGKSNSAAGNDSVATGGEGFAGAREKTRSFGSDAAPGQFPRTVTHARGTTELKKKPQRVVVLESGELDSVLALGMKPVGMTTSKGQNPIPEYMADQASGIDTVGTINEVNMEKIASLQPDLIIGSQLRMDKYFDQLNSIAPTVFSVRPGYTWKENFRLIGEALGEEERTEQVMADYDKKIEEVKKVIQEGPATEDTTVSILRFLPGKVRLYGRLSLIGTVLDDAGLARPANQNIEELAAEISPENIDQADADYIFYCSYGDPAATGQDTAIATEAFQQLPAVKNGHAIEVSDDAWGLGLGPLGAQTIAADLAQYLSH</sequence>
<evidence type="ECO:0000256" key="6">
    <source>
        <dbReference type="SAM" id="SignalP"/>
    </source>
</evidence>
<dbReference type="PROSITE" id="PS50983">
    <property type="entry name" value="FE_B12_PBP"/>
    <property type="match status" value="1"/>
</dbReference>
<evidence type="ECO:0000259" key="7">
    <source>
        <dbReference type="PROSITE" id="PS50983"/>
    </source>
</evidence>
<dbReference type="InterPro" id="IPR002491">
    <property type="entry name" value="ABC_transptr_periplasmic_BD"/>
</dbReference>